<dbReference type="RefSeq" id="WP_151867218.1">
    <property type="nucleotide sequence ID" value="NZ_WBZB01000067.1"/>
</dbReference>
<dbReference type="Gene3D" id="3.10.580.10">
    <property type="entry name" value="CBS-domain"/>
    <property type="match status" value="1"/>
</dbReference>
<keyword evidence="5" id="KW-1185">Reference proteome</keyword>
<dbReference type="EMBL" id="WBZB01000067">
    <property type="protein sequence ID" value="KAB3525450.1"/>
    <property type="molecule type" value="Genomic_DNA"/>
</dbReference>
<dbReference type="Pfam" id="PF00571">
    <property type="entry name" value="CBS"/>
    <property type="match status" value="2"/>
</dbReference>
<dbReference type="SMART" id="SM00116">
    <property type="entry name" value="CBS"/>
    <property type="match status" value="2"/>
</dbReference>
<dbReference type="PROSITE" id="PS51371">
    <property type="entry name" value="CBS"/>
    <property type="match status" value="2"/>
</dbReference>
<evidence type="ECO:0000313" key="5">
    <source>
        <dbReference type="Proteomes" id="UP000465601"/>
    </source>
</evidence>
<dbReference type="PANTHER" id="PTHR43080">
    <property type="entry name" value="CBS DOMAIN-CONTAINING PROTEIN CBSX3, MITOCHONDRIAL"/>
    <property type="match status" value="1"/>
</dbReference>
<dbReference type="CDD" id="cd04622">
    <property type="entry name" value="CBS_pair_HRP1_like"/>
    <property type="match status" value="1"/>
</dbReference>
<feature type="domain" description="CBS" evidence="3">
    <location>
        <begin position="72"/>
        <end position="127"/>
    </location>
</feature>
<evidence type="ECO:0000259" key="3">
    <source>
        <dbReference type="PROSITE" id="PS51371"/>
    </source>
</evidence>
<reference evidence="4 5" key="1">
    <citation type="submission" date="2019-10" db="EMBL/GenBank/DDBJ databases">
        <title>Alkaliphilus serpentinus sp. nov. and Alkaliphilus pronyensis sp. nov., two novel anaerobic alkaliphilic species isolated from the serpentinized-hosted hydrothermal field of the Prony Bay (New Caledonia).</title>
        <authorList>
            <person name="Postec A."/>
        </authorList>
    </citation>
    <scope>NUCLEOTIDE SEQUENCE [LARGE SCALE GENOMIC DNA]</scope>
    <source>
        <strain evidence="4 5">LacT</strain>
    </source>
</reference>
<accession>A0A833MCH3</accession>
<evidence type="ECO:0000256" key="1">
    <source>
        <dbReference type="ARBA" id="ARBA00023122"/>
    </source>
</evidence>
<dbReference type="SUPFAM" id="SSF54631">
    <property type="entry name" value="CBS-domain pair"/>
    <property type="match status" value="1"/>
</dbReference>
<evidence type="ECO:0000256" key="2">
    <source>
        <dbReference type="PROSITE-ProRule" id="PRU00703"/>
    </source>
</evidence>
<dbReference type="InterPro" id="IPR000644">
    <property type="entry name" value="CBS_dom"/>
</dbReference>
<feature type="domain" description="CBS" evidence="3">
    <location>
        <begin position="7"/>
        <end position="67"/>
    </location>
</feature>
<dbReference type="PANTHER" id="PTHR43080:SF2">
    <property type="entry name" value="CBS DOMAIN-CONTAINING PROTEIN"/>
    <property type="match status" value="1"/>
</dbReference>
<protein>
    <submittedName>
        <fullName evidence="4">CBS domain-containing protein</fullName>
    </submittedName>
</protein>
<dbReference type="Proteomes" id="UP000465601">
    <property type="component" value="Unassembled WGS sequence"/>
</dbReference>
<organism evidence="4 5">
    <name type="scientific">Alkaliphilus serpentinus</name>
    <dbReference type="NCBI Taxonomy" id="1482731"/>
    <lineage>
        <taxon>Bacteria</taxon>
        <taxon>Bacillati</taxon>
        <taxon>Bacillota</taxon>
        <taxon>Clostridia</taxon>
        <taxon>Peptostreptococcales</taxon>
        <taxon>Natronincolaceae</taxon>
        <taxon>Alkaliphilus</taxon>
    </lineage>
</organism>
<dbReference type="OrthoDB" id="9802114at2"/>
<evidence type="ECO:0000313" key="4">
    <source>
        <dbReference type="EMBL" id="KAB3525450.1"/>
    </source>
</evidence>
<keyword evidence="1 2" id="KW-0129">CBS domain</keyword>
<proteinExistence type="predicted"/>
<gene>
    <name evidence="4" type="ORF">F8153_15295</name>
</gene>
<comment type="caution">
    <text evidence="4">The sequence shown here is derived from an EMBL/GenBank/DDBJ whole genome shotgun (WGS) entry which is preliminary data.</text>
</comment>
<dbReference type="AlphaFoldDB" id="A0A833MCH3"/>
<dbReference type="InterPro" id="IPR046342">
    <property type="entry name" value="CBS_dom_sf"/>
</dbReference>
<dbReference type="InterPro" id="IPR051257">
    <property type="entry name" value="Diverse_CBS-Domain"/>
</dbReference>
<name>A0A833MCH3_9FIRM</name>
<sequence>MKVRDVMSTHVSYADLNSSITDVAKKMRDLNVGSIPICDQQQHPIGIVTDRDIVIRGVVEGVQGNEKVSKVMSGELISISPDMHVHEAARLMGDNQIRRLPVVENGRIVGMVAIGDLAVQNIYEDEAGKALSNISTPSRPMM</sequence>